<feature type="transmembrane region" description="Helical" evidence="1">
    <location>
        <begin position="264"/>
        <end position="285"/>
    </location>
</feature>
<accession>A0A1I3CDC4</accession>
<feature type="transmembrane region" description="Helical" evidence="1">
    <location>
        <begin position="240"/>
        <end position="258"/>
    </location>
</feature>
<protein>
    <submittedName>
        <fullName evidence="2">Stage II sporulation protein M</fullName>
    </submittedName>
</protein>
<name>A0A1I3CDC4_9EURY</name>
<feature type="transmembrane region" description="Helical" evidence="1">
    <location>
        <begin position="150"/>
        <end position="178"/>
    </location>
</feature>
<evidence type="ECO:0000313" key="2">
    <source>
        <dbReference type="EMBL" id="SFH72497.1"/>
    </source>
</evidence>
<keyword evidence="3" id="KW-1185">Reference proteome</keyword>
<keyword evidence="1" id="KW-1133">Transmembrane helix</keyword>
<feature type="transmembrane region" description="Helical" evidence="1">
    <location>
        <begin position="474"/>
        <end position="499"/>
    </location>
</feature>
<dbReference type="InterPro" id="IPR002798">
    <property type="entry name" value="SpoIIM-like"/>
</dbReference>
<dbReference type="PANTHER" id="PTHR35337:SF1">
    <property type="entry name" value="SLR1478 PROTEIN"/>
    <property type="match status" value="1"/>
</dbReference>
<dbReference type="Proteomes" id="UP000323537">
    <property type="component" value="Unassembled WGS sequence"/>
</dbReference>
<gene>
    <name evidence="2" type="ORF">SAMN04488066_12155</name>
</gene>
<evidence type="ECO:0000313" key="3">
    <source>
        <dbReference type="Proteomes" id="UP000323537"/>
    </source>
</evidence>
<feature type="transmembrane region" description="Helical" evidence="1">
    <location>
        <begin position="184"/>
        <end position="208"/>
    </location>
</feature>
<evidence type="ECO:0000256" key="1">
    <source>
        <dbReference type="SAM" id="Phobius"/>
    </source>
</evidence>
<dbReference type="EMBL" id="FOPZ01000021">
    <property type="protein sequence ID" value="SFH72497.1"/>
    <property type="molecule type" value="Genomic_DNA"/>
</dbReference>
<proteinExistence type="predicted"/>
<feature type="transmembrane region" description="Helical" evidence="1">
    <location>
        <begin position="424"/>
        <end position="454"/>
    </location>
</feature>
<feature type="transmembrane region" description="Helical" evidence="1">
    <location>
        <begin position="396"/>
        <end position="417"/>
    </location>
</feature>
<feature type="transmembrane region" description="Helical" evidence="1">
    <location>
        <begin position="98"/>
        <end position="129"/>
    </location>
</feature>
<reference evidence="2 3" key="1">
    <citation type="submission" date="2016-10" db="EMBL/GenBank/DDBJ databases">
        <authorList>
            <person name="Varghese N."/>
            <person name="Submissions S."/>
        </authorList>
    </citation>
    <scope>NUCLEOTIDE SEQUENCE [LARGE SCALE GENOMIC DNA]</scope>
    <source>
        <strain evidence="2 3">CGMCC 1.6377</strain>
    </source>
</reference>
<organism evidence="2 3">
    <name type="scientific">Halorubrum aquaticum</name>
    <dbReference type="NCBI Taxonomy" id="387340"/>
    <lineage>
        <taxon>Archaea</taxon>
        <taxon>Methanobacteriati</taxon>
        <taxon>Methanobacteriota</taxon>
        <taxon>Stenosarchaea group</taxon>
        <taxon>Halobacteria</taxon>
        <taxon>Halobacteriales</taxon>
        <taxon>Haloferacaceae</taxon>
        <taxon>Halorubrum</taxon>
    </lineage>
</organism>
<keyword evidence="1" id="KW-0472">Membrane</keyword>
<keyword evidence="1" id="KW-0812">Transmembrane</keyword>
<dbReference type="OrthoDB" id="86288at2157"/>
<dbReference type="AlphaFoldDB" id="A0A1I3CDC4"/>
<feature type="transmembrane region" description="Helical" evidence="1">
    <location>
        <begin position="331"/>
        <end position="351"/>
    </location>
</feature>
<dbReference type="RefSeq" id="WP_149785421.1">
    <property type="nucleotide sequence ID" value="NZ_BAAADP010000003.1"/>
</dbReference>
<sequence>MDLSTAVTATVSTLRRRPADLLPFYFLGTAVPVIARTVLLLALAGAYLHAELTGRLDAVGDALAGTDLTPPDVENPEAVQRWAEGLAPALEPLVSPTAVALVVVGSAAAVLVSVLAYAAVSAGQMSAVFARLRGERGLTAGIAGVRSRWLTFLGLYVAEFLLWLGVALLAGVAVGVASLAGGPLVGALVALVALVVAGVALVLVRIVFAFAPAAIVVDDAGVFDAVEGAGGFVRSNPVDAAAYLVVAVGVVVAISSAASALAFLGGGAVVALASAVVAAPALDLLKTVLYGDHRGAVDPVDPPEAGVRAQFTGGVRRGVAEVLAFARRTPVTHLLVAAVGVASGVAGWTLAEPFVGTVPTSIEARLAGHLAPAAAVEFFGNNWTVTIATAFGGTALVLPALSSIAFNGLALGAVAALEKNLPALVAFVVPHGILEIPAIVVSGALGVRLGVVAWRAFRGRLSRVGFADAVENAFWVTVGIGVVLAVAALIEGFFSPYYWRPFL</sequence>
<dbReference type="Pfam" id="PF01944">
    <property type="entry name" value="SpoIIM"/>
    <property type="match status" value="1"/>
</dbReference>
<feature type="transmembrane region" description="Helical" evidence="1">
    <location>
        <begin position="24"/>
        <end position="48"/>
    </location>
</feature>
<dbReference type="PANTHER" id="PTHR35337">
    <property type="entry name" value="SLR1478 PROTEIN"/>
    <property type="match status" value="1"/>
</dbReference>